<evidence type="ECO:0000313" key="1">
    <source>
        <dbReference type="EMBL" id="SEA89301.1"/>
    </source>
</evidence>
<keyword evidence="2" id="KW-1185">Reference proteome</keyword>
<dbReference type="AlphaFoldDB" id="A0A1H4EWD8"/>
<evidence type="ECO:0000313" key="2">
    <source>
        <dbReference type="Proteomes" id="UP000199656"/>
    </source>
</evidence>
<gene>
    <name evidence="1" type="ORF">SAMN05660909_03978</name>
</gene>
<protein>
    <submittedName>
        <fullName evidence="1">Uncharacterized protein</fullName>
    </submittedName>
</protein>
<reference evidence="2" key="1">
    <citation type="submission" date="2016-10" db="EMBL/GenBank/DDBJ databases">
        <authorList>
            <person name="Varghese N."/>
            <person name="Submissions S."/>
        </authorList>
    </citation>
    <scope>NUCLEOTIDE SEQUENCE [LARGE SCALE GENOMIC DNA]</scope>
    <source>
        <strain evidence="2">DSM 23920</strain>
    </source>
</reference>
<accession>A0A1H4EWD8</accession>
<name>A0A1H4EWD8_9BACT</name>
<dbReference type="OrthoDB" id="288286at2"/>
<organism evidence="1 2">
    <name type="scientific">Chitinophaga terrae</name>
    <name type="common">ex Kim and Jung 2007</name>
    <dbReference type="NCBI Taxonomy" id="408074"/>
    <lineage>
        <taxon>Bacteria</taxon>
        <taxon>Pseudomonadati</taxon>
        <taxon>Bacteroidota</taxon>
        <taxon>Chitinophagia</taxon>
        <taxon>Chitinophagales</taxon>
        <taxon>Chitinophagaceae</taxon>
        <taxon>Chitinophaga</taxon>
    </lineage>
</organism>
<sequence length="79" mass="8605">MENVLGQQPEEGKLTKAIEKQTAKIPSDAYLLAALSAMGVSLALQCLGRKHSSLFVGQWVSSFLLFGIYNKIVKVEGHD</sequence>
<dbReference type="EMBL" id="FNRL01000021">
    <property type="protein sequence ID" value="SEA89301.1"/>
    <property type="molecule type" value="Genomic_DNA"/>
</dbReference>
<proteinExistence type="predicted"/>
<dbReference type="STRING" id="408074.SAMN05660909_03978"/>
<dbReference type="Proteomes" id="UP000199656">
    <property type="component" value="Unassembled WGS sequence"/>
</dbReference>
<dbReference type="RefSeq" id="WP_089763677.1">
    <property type="nucleotide sequence ID" value="NZ_BKAT01000020.1"/>
</dbReference>